<dbReference type="AlphaFoldDB" id="A0A2T2NP89"/>
<protein>
    <recommendedName>
        <fullName evidence="1">DUF6594 domain-containing protein</fullName>
    </recommendedName>
</protein>
<dbReference type="PANTHER" id="PTHR34502:SF4">
    <property type="entry name" value="DUF6594 DOMAIN-CONTAINING PROTEIN"/>
    <property type="match status" value="1"/>
</dbReference>
<dbReference type="EMBL" id="KZ678135">
    <property type="protein sequence ID" value="PSN67262.1"/>
    <property type="molecule type" value="Genomic_DNA"/>
</dbReference>
<proteinExistence type="predicted"/>
<organism evidence="2 3">
    <name type="scientific">Corynespora cassiicola Philippines</name>
    <dbReference type="NCBI Taxonomy" id="1448308"/>
    <lineage>
        <taxon>Eukaryota</taxon>
        <taxon>Fungi</taxon>
        <taxon>Dikarya</taxon>
        <taxon>Ascomycota</taxon>
        <taxon>Pezizomycotina</taxon>
        <taxon>Dothideomycetes</taxon>
        <taxon>Pleosporomycetidae</taxon>
        <taxon>Pleosporales</taxon>
        <taxon>Corynesporascaceae</taxon>
        <taxon>Corynespora</taxon>
    </lineage>
</organism>
<feature type="domain" description="DUF6594" evidence="1">
    <location>
        <begin position="23"/>
        <end position="194"/>
    </location>
</feature>
<dbReference type="OrthoDB" id="3533814at2759"/>
<evidence type="ECO:0000313" key="2">
    <source>
        <dbReference type="EMBL" id="PSN67262.1"/>
    </source>
</evidence>
<dbReference type="PANTHER" id="PTHR34502">
    <property type="entry name" value="DUF6594 DOMAIN-CONTAINING PROTEIN-RELATED"/>
    <property type="match status" value="1"/>
</dbReference>
<name>A0A2T2NP89_CORCC</name>
<accession>A0A2T2NP89</accession>
<reference evidence="2 3" key="1">
    <citation type="journal article" date="2018" name="Front. Microbiol.">
        <title>Genome-Wide Analysis of Corynespora cassiicola Leaf Fall Disease Putative Effectors.</title>
        <authorList>
            <person name="Lopez D."/>
            <person name="Ribeiro S."/>
            <person name="Label P."/>
            <person name="Fumanal B."/>
            <person name="Venisse J.S."/>
            <person name="Kohler A."/>
            <person name="de Oliveira R.R."/>
            <person name="Labutti K."/>
            <person name="Lipzen A."/>
            <person name="Lail K."/>
            <person name="Bauer D."/>
            <person name="Ohm R.A."/>
            <person name="Barry K.W."/>
            <person name="Spatafora J."/>
            <person name="Grigoriev I.V."/>
            <person name="Martin F.M."/>
            <person name="Pujade-Renaud V."/>
        </authorList>
    </citation>
    <scope>NUCLEOTIDE SEQUENCE [LARGE SCALE GENOMIC DNA]</scope>
    <source>
        <strain evidence="2 3">Philippines</strain>
    </source>
</reference>
<dbReference type="Pfam" id="PF20237">
    <property type="entry name" value="DUF6594"/>
    <property type="match status" value="1"/>
</dbReference>
<gene>
    <name evidence="2" type="ORF">BS50DRAFT_573989</name>
</gene>
<dbReference type="InterPro" id="IPR046529">
    <property type="entry name" value="DUF6594"/>
</dbReference>
<dbReference type="Proteomes" id="UP000240883">
    <property type="component" value="Unassembled WGS sequence"/>
</dbReference>
<sequence length="196" mass="22836">MPRKQRRNDKAQENTLATSRGGYDSLAAWMTLDTDKEALVFRKFDYLGTRRTLHLQSKILELEYQLRDLDAEVSKNVESKKSLRKHELFEERAKILGSADERRMKLLDAIHIRLTDYHETLLRQSQIADLHKPRSEALKAFRSYFHGSEPGESIVFGKARNMLDNEDDLATLNPPPDVDILSKFIRNHWPSCVRRS</sequence>
<keyword evidence="3" id="KW-1185">Reference proteome</keyword>
<evidence type="ECO:0000259" key="1">
    <source>
        <dbReference type="Pfam" id="PF20237"/>
    </source>
</evidence>
<evidence type="ECO:0000313" key="3">
    <source>
        <dbReference type="Proteomes" id="UP000240883"/>
    </source>
</evidence>